<evidence type="ECO:0000313" key="7">
    <source>
        <dbReference type="Proteomes" id="UP000318453"/>
    </source>
</evidence>
<comment type="similarity">
    <text evidence="1 5">Belongs to the DNA glycosylase MPG family.</text>
</comment>
<keyword evidence="4 5" id="KW-0234">DNA repair</keyword>
<evidence type="ECO:0000256" key="1">
    <source>
        <dbReference type="ARBA" id="ARBA00009232"/>
    </source>
</evidence>
<dbReference type="PANTHER" id="PTHR10429">
    <property type="entry name" value="DNA-3-METHYLADENINE GLYCOSYLASE"/>
    <property type="match status" value="1"/>
</dbReference>
<dbReference type="SUPFAM" id="SSF50486">
    <property type="entry name" value="FMT C-terminal domain-like"/>
    <property type="match status" value="1"/>
</dbReference>
<dbReference type="PANTHER" id="PTHR10429:SF0">
    <property type="entry name" value="DNA-3-METHYLADENINE GLYCOSYLASE"/>
    <property type="match status" value="1"/>
</dbReference>
<dbReference type="GO" id="GO:0006284">
    <property type="term" value="P:base-excision repair"/>
    <property type="evidence" value="ECO:0007669"/>
    <property type="project" value="InterPro"/>
</dbReference>
<dbReference type="GO" id="GO:0003905">
    <property type="term" value="F:alkylbase DNA N-glycosylase activity"/>
    <property type="evidence" value="ECO:0007669"/>
    <property type="project" value="InterPro"/>
</dbReference>
<dbReference type="OrthoDB" id="9794313at2"/>
<dbReference type="KEGG" id="enn:FRE64_09185"/>
<dbReference type="GO" id="GO:0003677">
    <property type="term" value="F:DNA binding"/>
    <property type="evidence" value="ECO:0007669"/>
    <property type="project" value="InterPro"/>
</dbReference>
<dbReference type="HAMAP" id="MF_00527">
    <property type="entry name" value="3MGH"/>
    <property type="match status" value="1"/>
</dbReference>
<protein>
    <recommendedName>
        <fullName evidence="5">Putative 3-methyladenine DNA glycosylase</fullName>
        <ecNumber evidence="5">3.2.2.-</ecNumber>
    </recommendedName>
</protein>
<keyword evidence="2 5" id="KW-0227">DNA damage</keyword>
<dbReference type="Gene3D" id="3.10.300.10">
    <property type="entry name" value="Methylpurine-DNA glycosylase (MPG)"/>
    <property type="match status" value="2"/>
</dbReference>
<evidence type="ECO:0000256" key="5">
    <source>
        <dbReference type="HAMAP-Rule" id="MF_00527"/>
    </source>
</evidence>
<name>A0A5B8NNG1_9CHRO</name>
<dbReference type="AlphaFoldDB" id="A0A5B8NNG1"/>
<proteinExistence type="inferred from homology"/>
<evidence type="ECO:0000256" key="4">
    <source>
        <dbReference type="ARBA" id="ARBA00023204"/>
    </source>
</evidence>
<dbReference type="Pfam" id="PF02245">
    <property type="entry name" value="Pur_DNA_glyco"/>
    <property type="match status" value="2"/>
</dbReference>
<keyword evidence="7" id="KW-1185">Reference proteome</keyword>
<dbReference type="EMBL" id="CP042326">
    <property type="protein sequence ID" value="QDZ40101.1"/>
    <property type="molecule type" value="Genomic_DNA"/>
</dbReference>
<evidence type="ECO:0000256" key="3">
    <source>
        <dbReference type="ARBA" id="ARBA00022801"/>
    </source>
</evidence>
<dbReference type="CDD" id="cd00540">
    <property type="entry name" value="AAG"/>
    <property type="match status" value="1"/>
</dbReference>
<sequence>MTSSSILPSTFFQRSASIVAPKLLGKQLVRQYADGTTTTLFIQEVEAYDGVKDLANHGAKRRTPSNEIMFALGGYFYIYLCYGVHLMLNVVCDQPEIPAAVLIRGAGKINGPGKLTKFLQIEKSLNGKIPEPENNIWFLDSGVTVKNSDIVVTPRIGLSKYAGQWRDKPLRFVLR</sequence>
<accession>A0A5B8NNG1</accession>
<dbReference type="Proteomes" id="UP000318453">
    <property type="component" value="Chromosome"/>
</dbReference>
<evidence type="ECO:0000256" key="2">
    <source>
        <dbReference type="ARBA" id="ARBA00022763"/>
    </source>
</evidence>
<reference evidence="6" key="1">
    <citation type="submission" date="2019-08" db="EMBL/GenBank/DDBJ databases">
        <title>Carotenoids and Carotenoid Binding Proteins in the Halophilic Cyanobacterium Euhalothece sp. ZM00.</title>
        <authorList>
            <person name="Cho S.M."/>
            <person name="Song J.Y."/>
            <person name="Park Y.-I."/>
        </authorList>
    </citation>
    <scope>NUCLEOTIDE SEQUENCE [LARGE SCALE GENOMIC DNA]</scope>
    <source>
        <strain evidence="6">Z-M001</strain>
    </source>
</reference>
<dbReference type="InterPro" id="IPR011034">
    <property type="entry name" value="Formyl_transferase-like_C_sf"/>
</dbReference>
<evidence type="ECO:0000313" key="6">
    <source>
        <dbReference type="EMBL" id="QDZ40101.1"/>
    </source>
</evidence>
<dbReference type="RefSeq" id="WP_146295774.1">
    <property type="nucleotide sequence ID" value="NZ_CP042326.1"/>
</dbReference>
<dbReference type="EC" id="3.2.2.-" evidence="5"/>
<keyword evidence="3 5" id="KW-0378">Hydrolase</keyword>
<dbReference type="InterPro" id="IPR036995">
    <property type="entry name" value="MPG_sf"/>
</dbReference>
<gene>
    <name evidence="6" type="ORF">FRE64_09185</name>
</gene>
<dbReference type="InterPro" id="IPR003180">
    <property type="entry name" value="MPG"/>
</dbReference>
<organism evidence="6 7">
    <name type="scientific">Euhalothece natronophila Z-M001</name>
    <dbReference type="NCBI Taxonomy" id="522448"/>
    <lineage>
        <taxon>Bacteria</taxon>
        <taxon>Bacillati</taxon>
        <taxon>Cyanobacteriota</taxon>
        <taxon>Cyanophyceae</taxon>
        <taxon>Oscillatoriophycideae</taxon>
        <taxon>Chroococcales</taxon>
        <taxon>Halothecacae</taxon>
        <taxon>Halothece cluster</taxon>
        <taxon>Euhalothece</taxon>
    </lineage>
</organism>